<sequence>MNSILFTSSSVALVLFILFFPWFALKIAKRVKFLGILGPVSLCYIAGIFLGNTIPSEWFSKSVPQTFAEIAIPLAIPLLLSSTDFRKGFGESKLALFSFFLSAVSVATASGIAGFYFSFLHPESSKIAGMLAGLYTGGTPNLNAVGLAIGTSKETIALVNTIDVVLGGIYLLFLLTIGKKFFSLFLRKENEIEPSFEKAESAEQNHSSIHWKNLVFSNGIGLLLAALGFGVSIAFTFLIFSSLYAPSILLGITTWGIGTSFHSKVRQLKTYEFGSYLILVFSVAIGFLANLEELKRDFGPVFLILTTILFGAILLHLLLGILFRIPVDTWMITSVASIYGPAFVPPITQAIRNKGVLVVGILTGLIGYAIGNYLGIGIYSILASIQS</sequence>
<keyword evidence="1" id="KW-0812">Transmembrane</keyword>
<keyword evidence="1" id="KW-0472">Membrane</keyword>
<comment type="caution">
    <text evidence="2">The sequence shown here is derived from an EMBL/GenBank/DDBJ whole genome shotgun (WGS) entry which is preliminary data.</text>
</comment>
<gene>
    <name evidence="3" type="ORF">CH376_13500</name>
    <name evidence="2" type="ORF">CH380_08355</name>
</gene>
<dbReference type="Proteomes" id="UP000232188">
    <property type="component" value="Unassembled WGS sequence"/>
</dbReference>
<feature type="transmembrane region" description="Helical" evidence="1">
    <location>
        <begin position="357"/>
        <end position="382"/>
    </location>
</feature>
<dbReference type="PANTHER" id="PTHR34289">
    <property type="entry name" value="PROTEIN, PUTATIVE (DUF819)-RELATED"/>
    <property type="match status" value="1"/>
</dbReference>
<feature type="transmembrane region" description="Helical" evidence="1">
    <location>
        <begin position="6"/>
        <end position="24"/>
    </location>
</feature>
<feature type="transmembrane region" description="Helical" evidence="1">
    <location>
        <begin position="156"/>
        <end position="178"/>
    </location>
</feature>
<dbReference type="Proteomes" id="UP000232149">
    <property type="component" value="Unassembled WGS sequence"/>
</dbReference>
<dbReference type="EMBL" id="NPDU01000033">
    <property type="protein sequence ID" value="PJZ61405.1"/>
    <property type="molecule type" value="Genomic_DNA"/>
</dbReference>
<protein>
    <recommendedName>
        <fullName evidence="6">DUF819 family protein</fullName>
    </recommendedName>
</protein>
<reference evidence="4 5" key="1">
    <citation type="submission" date="2017-07" db="EMBL/GenBank/DDBJ databases">
        <title>Leptospira spp. isolated from tropical soils.</title>
        <authorList>
            <person name="Thibeaux R."/>
            <person name="Iraola G."/>
            <person name="Ferres I."/>
            <person name="Bierque E."/>
            <person name="Girault D."/>
            <person name="Soupe-Gilbert M.-E."/>
            <person name="Picardeau M."/>
            <person name="Goarant C."/>
        </authorList>
    </citation>
    <scope>NUCLEOTIDE SEQUENCE [LARGE SCALE GENOMIC DNA]</scope>
    <source>
        <strain evidence="2 5">FH2-B-C1</strain>
        <strain evidence="3 4">FH2-B-D1</strain>
    </source>
</reference>
<feature type="transmembrane region" description="Helical" evidence="1">
    <location>
        <begin position="94"/>
        <end position="117"/>
    </location>
</feature>
<feature type="transmembrane region" description="Helical" evidence="1">
    <location>
        <begin position="214"/>
        <end position="237"/>
    </location>
</feature>
<feature type="transmembrane region" description="Helical" evidence="1">
    <location>
        <begin position="301"/>
        <end position="323"/>
    </location>
</feature>
<evidence type="ECO:0000313" key="3">
    <source>
        <dbReference type="EMBL" id="PJZ61405.1"/>
    </source>
</evidence>
<dbReference type="PANTHER" id="PTHR34289:SF8">
    <property type="entry name" value="DUF819 DOMAIN-CONTAINING PROTEIN"/>
    <property type="match status" value="1"/>
</dbReference>
<evidence type="ECO:0000313" key="5">
    <source>
        <dbReference type="Proteomes" id="UP000232188"/>
    </source>
</evidence>
<dbReference type="AlphaFoldDB" id="A0A2M9YPY9"/>
<accession>A0A2M9YPY9</accession>
<keyword evidence="4" id="KW-1185">Reference proteome</keyword>
<proteinExistence type="predicted"/>
<name>A0A2M9YPY9_9LEPT</name>
<keyword evidence="1" id="KW-1133">Transmembrane helix</keyword>
<organism evidence="2 5">
    <name type="scientific">Leptospira adleri</name>
    <dbReference type="NCBI Taxonomy" id="2023186"/>
    <lineage>
        <taxon>Bacteria</taxon>
        <taxon>Pseudomonadati</taxon>
        <taxon>Spirochaetota</taxon>
        <taxon>Spirochaetia</taxon>
        <taxon>Leptospirales</taxon>
        <taxon>Leptospiraceae</taxon>
        <taxon>Leptospira</taxon>
    </lineage>
</organism>
<feature type="transmembrane region" description="Helical" evidence="1">
    <location>
        <begin position="63"/>
        <end position="82"/>
    </location>
</feature>
<dbReference type="Pfam" id="PF05684">
    <property type="entry name" value="DUF819"/>
    <property type="match status" value="1"/>
</dbReference>
<dbReference type="InterPro" id="IPR008537">
    <property type="entry name" value="DUF819"/>
</dbReference>
<dbReference type="RefSeq" id="WP_100785292.1">
    <property type="nucleotide sequence ID" value="NZ_NPDU01000033.1"/>
</dbReference>
<evidence type="ECO:0000313" key="2">
    <source>
        <dbReference type="EMBL" id="PJZ53597.1"/>
    </source>
</evidence>
<evidence type="ECO:0000256" key="1">
    <source>
        <dbReference type="SAM" id="Phobius"/>
    </source>
</evidence>
<evidence type="ECO:0000313" key="4">
    <source>
        <dbReference type="Proteomes" id="UP000232149"/>
    </source>
</evidence>
<evidence type="ECO:0008006" key="6">
    <source>
        <dbReference type="Google" id="ProtNLM"/>
    </source>
</evidence>
<feature type="transmembrane region" description="Helical" evidence="1">
    <location>
        <begin position="31"/>
        <end position="51"/>
    </location>
</feature>
<feature type="transmembrane region" description="Helical" evidence="1">
    <location>
        <begin position="273"/>
        <end position="289"/>
    </location>
</feature>
<dbReference type="EMBL" id="NPDV01000006">
    <property type="protein sequence ID" value="PJZ53597.1"/>
    <property type="molecule type" value="Genomic_DNA"/>
</dbReference>